<dbReference type="InterPro" id="IPR002146">
    <property type="entry name" value="ATP_synth_b/b'su_bac/chlpt"/>
</dbReference>
<keyword evidence="5 15" id="KW-0812">Transmembrane</keyword>
<dbReference type="Pfam" id="PF00430">
    <property type="entry name" value="ATP-synt_B"/>
    <property type="match status" value="1"/>
</dbReference>
<dbReference type="Proteomes" id="UP000294289">
    <property type="component" value="Chromosome"/>
</dbReference>
<evidence type="ECO:0000256" key="17">
    <source>
        <dbReference type="SAM" id="Coils"/>
    </source>
</evidence>
<dbReference type="OrthoDB" id="9788020at2"/>
<organism evidence="18 19">
    <name type="scientific">Candidatus Erwinia haradaeae</name>
    <dbReference type="NCBI Taxonomy" id="1922217"/>
    <lineage>
        <taxon>Bacteria</taxon>
        <taxon>Pseudomonadati</taxon>
        <taxon>Pseudomonadota</taxon>
        <taxon>Gammaproteobacteria</taxon>
        <taxon>Enterobacterales</taxon>
        <taxon>Erwiniaceae</taxon>
        <taxon>Erwinia</taxon>
    </lineage>
</organism>
<comment type="function">
    <text evidence="12">Component of the F(0) channel, it forms part of the peripheral stalk, linking F(1) to F(0). The b'-subunit is a diverged and duplicated form of b found in plants and photosynthetic bacteria.</text>
</comment>
<dbReference type="NCBIfam" id="NF004413">
    <property type="entry name" value="PRK05759.1-4"/>
    <property type="match status" value="1"/>
</dbReference>
<dbReference type="GO" id="GO:0046933">
    <property type="term" value="F:proton-transporting ATP synthase activity, rotational mechanism"/>
    <property type="evidence" value="ECO:0007669"/>
    <property type="project" value="UniProtKB-UniRule"/>
</dbReference>
<gene>
    <name evidence="15 18" type="primary">atpF</name>
    <name evidence="18" type="ORF">ERCIPICE3303_028</name>
</gene>
<keyword evidence="17" id="KW-0175">Coiled coil</keyword>
<evidence type="ECO:0000256" key="7">
    <source>
        <dbReference type="ARBA" id="ARBA00022989"/>
    </source>
</evidence>
<evidence type="ECO:0000256" key="9">
    <source>
        <dbReference type="ARBA" id="ARBA00023136"/>
    </source>
</evidence>
<dbReference type="CDD" id="cd06503">
    <property type="entry name" value="ATP-synt_Fo_b"/>
    <property type="match status" value="1"/>
</dbReference>
<evidence type="ECO:0000256" key="6">
    <source>
        <dbReference type="ARBA" id="ARBA00022781"/>
    </source>
</evidence>
<evidence type="ECO:0000313" key="19">
    <source>
        <dbReference type="Proteomes" id="UP000294289"/>
    </source>
</evidence>
<evidence type="ECO:0000256" key="13">
    <source>
        <dbReference type="ARBA" id="ARBA00026054"/>
    </source>
</evidence>
<keyword evidence="4 15" id="KW-0138">CF(0)</keyword>
<evidence type="ECO:0000256" key="3">
    <source>
        <dbReference type="ARBA" id="ARBA00022475"/>
    </source>
</evidence>
<keyword evidence="7 15" id="KW-1133">Transmembrane helix</keyword>
<keyword evidence="6 15" id="KW-0375">Hydrogen ion transport</keyword>
<dbReference type="GO" id="GO:0012505">
    <property type="term" value="C:endomembrane system"/>
    <property type="evidence" value="ECO:0007669"/>
    <property type="project" value="UniProtKB-SubCell"/>
</dbReference>
<keyword evidence="2 15" id="KW-0813">Transport</keyword>
<comment type="function">
    <text evidence="11 15">F(1)F(0) ATP synthase produces ATP from ADP in the presence of a proton or sodium gradient. F-type ATPases consist of two structural domains, F(1) containing the extramembraneous catalytic core and F(0) containing the membrane proton channel, linked together by a central stalk and a peripheral stalk. During catalysis, ATP synthesis in the catalytic domain of F(1) is coupled via a rotary mechanism of the central stalk subunits to proton translocation.</text>
</comment>
<comment type="similarity">
    <text evidence="1 15 16">Belongs to the ATPase B chain family.</text>
</comment>
<accession>A0A803FST3</accession>
<evidence type="ECO:0000256" key="10">
    <source>
        <dbReference type="ARBA" id="ARBA00023310"/>
    </source>
</evidence>
<keyword evidence="8 15" id="KW-0406">Ion transport</keyword>
<comment type="subcellular location">
    <subcellularLocation>
        <location evidence="15">Cell membrane</location>
        <topology evidence="15">Single-pass membrane protein</topology>
    </subcellularLocation>
    <subcellularLocation>
        <location evidence="14">Endomembrane system</location>
        <topology evidence="14">Single-pass membrane protein</topology>
    </subcellularLocation>
</comment>
<dbReference type="InterPro" id="IPR050059">
    <property type="entry name" value="ATP_synthase_B_chain"/>
</dbReference>
<dbReference type="GO" id="GO:0005886">
    <property type="term" value="C:plasma membrane"/>
    <property type="evidence" value="ECO:0007669"/>
    <property type="project" value="UniProtKB-SubCell"/>
</dbReference>
<feature type="transmembrane region" description="Helical" evidence="15">
    <location>
        <begin position="6"/>
        <end position="26"/>
    </location>
</feature>
<evidence type="ECO:0000313" key="18">
    <source>
        <dbReference type="EMBL" id="VFP87138.1"/>
    </source>
</evidence>
<dbReference type="PANTHER" id="PTHR33445:SF1">
    <property type="entry name" value="ATP SYNTHASE SUBUNIT B"/>
    <property type="match status" value="1"/>
</dbReference>
<keyword evidence="10 15" id="KW-0066">ATP synthesis</keyword>
<evidence type="ECO:0000256" key="5">
    <source>
        <dbReference type="ARBA" id="ARBA00022692"/>
    </source>
</evidence>
<evidence type="ECO:0000256" key="11">
    <source>
        <dbReference type="ARBA" id="ARBA00025198"/>
    </source>
</evidence>
<comment type="subunit">
    <text evidence="13">F-type ATPases have 2 components, F(1) - the catalytic core - and F(0) - the membrane proton channel. F(1) has five subunits: alpha(3), beta(3), gamma(1), delta(1), epsilon(1). F(0) has four main subunits: a(1), b(2) and c(10-14). The alpha and beta chains form an alternating ring which encloses part of the gamma chain. F(1) is attached to F(0) by a central stalk formed by the gamma and epsilon chains, while a peripheral stalk is formed by the delta and b chains.</text>
</comment>
<evidence type="ECO:0000256" key="4">
    <source>
        <dbReference type="ARBA" id="ARBA00022547"/>
    </source>
</evidence>
<dbReference type="Gene3D" id="1.20.5.620">
    <property type="entry name" value="F1F0 ATP synthase subunit B, membrane domain"/>
    <property type="match status" value="1"/>
</dbReference>
<dbReference type="NCBIfam" id="NF004411">
    <property type="entry name" value="PRK05759.1-2"/>
    <property type="match status" value="1"/>
</dbReference>
<dbReference type="InterPro" id="IPR028987">
    <property type="entry name" value="ATP_synth_B-like_membr_sf"/>
</dbReference>
<dbReference type="InterPro" id="IPR005864">
    <property type="entry name" value="ATP_synth_F0_bsu_bac"/>
</dbReference>
<dbReference type="GO" id="GO:0046961">
    <property type="term" value="F:proton-transporting ATPase activity, rotational mechanism"/>
    <property type="evidence" value="ECO:0007669"/>
    <property type="project" value="TreeGrafter"/>
</dbReference>
<evidence type="ECO:0000256" key="1">
    <source>
        <dbReference type="ARBA" id="ARBA00005513"/>
    </source>
</evidence>
<feature type="coiled-coil region" evidence="17">
    <location>
        <begin position="33"/>
        <end position="82"/>
    </location>
</feature>
<proteinExistence type="inferred from homology"/>
<keyword evidence="9 15" id="KW-0472">Membrane</keyword>
<keyword evidence="3 15" id="KW-1003">Cell membrane</keyword>
<name>A0A803FST3_9GAMM</name>
<comment type="subunit">
    <text evidence="15">F-type ATPases have 2 components, F(1) - the catalytic core - and F(0) - the membrane proton channel. F(1) has five subunits: alpha(3), beta(3), gamma(1), delta(1), epsilon(1). F(0) has three main subunits: a(1), b(2) and c(10-14). The alpha and beta chains form an alternating ring which encloses part of the gamma chain. F(1) is attached to F(0) by a central stalk formed by the gamma and epsilon chains, while a peripheral stalk is formed by the delta and b chains.</text>
</comment>
<dbReference type="RefSeq" id="WP_157990750.1">
    <property type="nucleotide sequence ID" value="NZ_LR217737.1"/>
</dbReference>
<sequence length="157" mass="17897">MNINATIFGQTIAFIIFVGFCMKYVWPPLMAAIQQRQNEIANAISSADRAKKDLELSRVNAISQIERAKNNAQAILEEAYKTRTQILDEAKNTAMKERDGILTQAQAALHTERQRMHEDLRQQVATLIMEGVKKIIEHSLHEEDHIDIINKIIDELS</sequence>
<evidence type="ECO:0000256" key="12">
    <source>
        <dbReference type="ARBA" id="ARBA00025614"/>
    </source>
</evidence>
<reference evidence="18 19" key="1">
    <citation type="submission" date="2019-02" db="EMBL/GenBank/DDBJ databases">
        <authorList>
            <person name="Manzano-Marin A."/>
            <person name="Manzano-Marin A."/>
        </authorList>
    </citation>
    <scope>NUCLEOTIDE SEQUENCE [LARGE SCALE GENOMIC DNA]</scope>
    <source>
        <strain evidence="18 19">ErCipiceae</strain>
    </source>
</reference>
<dbReference type="EMBL" id="LR217737">
    <property type="protein sequence ID" value="VFP87138.1"/>
    <property type="molecule type" value="Genomic_DNA"/>
</dbReference>
<protein>
    <recommendedName>
        <fullName evidence="15">ATP synthase subunit b</fullName>
    </recommendedName>
    <alternativeName>
        <fullName evidence="15">ATP synthase F(0) sector subunit b</fullName>
    </alternativeName>
    <alternativeName>
        <fullName evidence="15">ATPase subunit I</fullName>
    </alternativeName>
    <alternativeName>
        <fullName evidence="15">F-type ATPase subunit b</fullName>
        <shortName evidence="15">F-ATPase subunit b</shortName>
    </alternativeName>
</protein>
<evidence type="ECO:0000256" key="16">
    <source>
        <dbReference type="RuleBase" id="RU003848"/>
    </source>
</evidence>
<dbReference type="GO" id="GO:0045259">
    <property type="term" value="C:proton-transporting ATP synthase complex"/>
    <property type="evidence" value="ECO:0007669"/>
    <property type="project" value="UniProtKB-KW"/>
</dbReference>
<dbReference type="SUPFAM" id="SSF81573">
    <property type="entry name" value="F1F0 ATP synthase subunit B, membrane domain"/>
    <property type="match status" value="1"/>
</dbReference>
<evidence type="ECO:0000256" key="2">
    <source>
        <dbReference type="ARBA" id="ARBA00022448"/>
    </source>
</evidence>
<dbReference type="HAMAP" id="MF_01398">
    <property type="entry name" value="ATP_synth_b_bprime"/>
    <property type="match status" value="1"/>
</dbReference>
<evidence type="ECO:0000256" key="15">
    <source>
        <dbReference type="HAMAP-Rule" id="MF_01398"/>
    </source>
</evidence>
<dbReference type="AlphaFoldDB" id="A0A803FST3"/>
<dbReference type="PANTHER" id="PTHR33445">
    <property type="entry name" value="ATP SYNTHASE SUBUNIT B', CHLOROPLASTIC"/>
    <property type="match status" value="1"/>
</dbReference>
<dbReference type="NCBIfam" id="TIGR01144">
    <property type="entry name" value="ATP_synt_b"/>
    <property type="match status" value="1"/>
</dbReference>
<evidence type="ECO:0000256" key="8">
    <source>
        <dbReference type="ARBA" id="ARBA00023065"/>
    </source>
</evidence>
<evidence type="ECO:0000256" key="14">
    <source>
        <dbReference type="ARBA" id="ARBA00037847"/>
    </source>
</evidence>